<gene>
    <name evidence="3" type="ORF">VW23_009335</name>
</gene>
<feature type="signal peptide" evidence="1">
    <location>
        <begin position="1"/>
        <end position="22"/>
    </location>
</feature>
<reference evidence="3 4" key="1">
    <citation type="journal article" date="2015" name="Genome Announc.">
        <title>Genome Assemblies of Three Soil-Associated Devosia species: D. insulae, D. limi, and D. soli.</title>
        <authorList>
            <person name="Hassan Y.I."/>
            <person name="Lepp D."/>
            <person name="Zhou T."/>
        </authorList>
    </citation>
    <scope>NUCLEOTIDE SEQUENCE [LARGE SCALE GENOMIC DNA]</scope>
    <source>
        <strain evidence="3 4">DS-56</strain>
    </source>
</reference>
<dbReference type="AlphaFoldDB" id="A0A1E5XWD4"/>
<accession>A0A1E5XWD4</accession>
<evidence type="ECO:0000313" key="4">
    <source>
        <dbReference type="Proteomes" id="UP000095463"/>
    </source>
</evidence>
<dbReference type="PANTHER" id="PTHR42686:SF1">
    <property type="entry name" value="GH17980P-RELATED"/>
    <property type="match status" value="1"/>
</dbReference>
<dbReference type="EMBL" id="LAJE02000045">
    <property type="protein sequence ID" value="OEO32890.1"/>
    <property type="molecule type" value="Genomic_DNA"/>
</dbReference>
<dbReference type="SUPFAM" id="SSF51430">
    <property type="entry name" value="NAD(P)-linked oxidoreductase"/>
    <property type="match status" value="1"/>
</dbReference>
<dbReference type="Gene3D" id="3.20.20.100">
    <property type="entry name" value="NADP-dependent oxidoreductase domain"/>
    <property type="match status" value="1"/>
</dbReference>
<dbReference type="InterPro" id="IPR020471">
    <property type="entry name" value="AKR"/>
</dbReference>
<dbReference type="RefSeq" id="WP_069907972.1">
    <property type="nucleotide sequence ID" value="NZ_LAJE02000045.1"/>
</dbReference>
<dbReference type="InterPro" id="IPR023210">
    <property type="entry name" value="NADP_OxRdtase_dom"/>
</dbReference>
<dbReference type="InterPro" id="IPR036812">
    <property type="entry name" value="NAD(P)_OxRdtase_dom_sf"/>
</dbReference>
<evidence type="ECO:0000313" key="3">
    <source>
        <dbReference type="EMBL" id="OEO32890.1"/>
    </source>
</evidence>
<keyword evidence="1" id="KW-0732">Signal</keyword>
<evidence type="ECO:0000256" key="1">
    <source>
        <dbReference type="SAM" id="SignalP"/>
    </source>
</evidence>
<dbReference type="PANTHER" id="PTHR42686">
    <property type="entry name" value="GH17980P-RELATED"/>
    <property type="match status" value="1"/>
</dbReference>
<protein>
    <recommendedName>
        <fullName evidence="2">NADP-dependent oxidoreductase domain-containing protein</fullName>
    </recommendedName>
</protein>
<proteinExistence type="predicted"/>
<feature type="chain" id="PRO_5009190680" description="NADP-dependent oxidoreductase domain-containing protein" evidence="1">
    <location>
        <begin position="23"/>
        <end position="311"/>
    </location>
</feature>
<organism evidence="3 4">
    <name type="scientific">Devosia insulae DS-56</name>
    <dbReference type="NCBI Taxonomy" id="1116389"/>
    <lineage>
        <taxon>Bacteria</taxon>
        <taxon>Pseudomonadati</taxon>
        <taxon>Pseudomonadota</taxon>
        <taxon>Alphaproteobacteria</taxon>
        <taxon>Hyphomicrobiales</taxon>
        <taxon>Devosiaceae</taxon>
        <taxon>Devosia</taxon>
    </lineage>
</organism>
<dbReference type="Pfam" id="PF00248">
    <property type="entry name" value="Aldo_ket_red"/>
    <property type="match status" value="1"/>
</dbReference>
<feature type="domain" description="NADP-dependent oxidoreductase" evidence="2">
    <location>
        <begin position="16"/>
        <end position="299"/>
    </location>
</feature>
<dbReference type="CDD" id="cd19163">
    <property type="entry name" value="AKR_galDH"/>
    <property type="match status" value="1"/>
</dbReference>
<sequence length="311" mass="33578">MKRNPLGRTGLAVSALSFGASALGGVFRPVDVSEAIATVHAALEAGINYFDVAPAYGGGRSESLLGKALKGIDRSHYVLSTKVGKYTDPERYGSDTLDYSAERIRLSLEASAARLGTDYFDLIHIHDIEYQGRSKLEQALTEGLETVLALKREGRIGAVSFGIYPMDLWARLFADYPIDAALVHNHYCLNDTRLTTLLPTAEASGIGVINASPFASGLLTERGPADWHAASAEDRALFRRAAELCTERGVSISELAFQFATSHPAIPTTMFSTASPASLRRCLEWHGKAADPQLVAEVQAVLQPVIDKDWA</sequence>
<name>A0A1E5XWD4_9HYPH</name>
<comment type="caution">
    <text evidence="3">The sequence shown here is derived from an EMBL/GenBank/DDBJ whole genome shotgun (WGS) entry which is preliminary data.</text>
</comment>
<dbReference type="Proteomes" id="UP000095463">
    <property type="component" value="Unassembled WGS sequence"/>
</dbReference>
<evidence type="ECO:0000259" key="2">
    <source>
        <dbReference type="Pfam" id="PF00248"/>
    </source>
</evidence>
<dbReference type="GO" id="GO:0010349">
    <property type="term" value="F:L-galactose dehydrogenase activity"/>
    <property type="evidence" value="ECO:0007669"/>
    <property type="project" value="InterPro"/>
</dbReference>
<dbReference type="GO" id="GO:0005829">
    <property type="term" value="C:cytosol"/>
    <property type="evidence" value="ECO:0007669"/>
    <property type="project" value="TreeGrafter"/>
</dbReference>
<dbReference type="OrthoDB" id="9768851at2"/>
<dbReference type="InterPro" id="IPR044479">
    <property type="entry name" value="LGALDH-like"/>
</dbReference>
<keyword evidence="4" id="KW-1185">Reference proteome</keyword>